<sequence length="83" mass="9860">MPVSVNFQLETLLFHLRGVGNLEQVIQAFKRRDAEERIPVLRLEIDYELVTLHDAMAEEDLTSIHASKYRLEQLRQEWIRLEV</sequence>
<gene>
    <name evidence="1" type="ORF">SAMN05421781_0133</name>
</gene>
<keyword evidence="2" id="KW-1185">Reference proteome</keyword>
<name>A0A1H2Q605_9BACI</name>
<dbReference type="EMBL" id="FNNC01000001">
    <property type="protein sequence ID" value="SDW01859.1"/>
    <property type="molecule type" value="Genomic_DNA"/>
</dbReference>
<proteinExistence type="predicted"/>
<reference evidence="1 2" key="1">
    <citation type="submission" date="2016-10" db="EMBL/GenBank/DDBJ databases">
        <authorList>
            <person name="de Groot N.N."/>
        </authorList>
    </citation>
    <scope>NUCLEOTIDE SEQUENCE [LARGE SCALE GENOMIC DNA]</scope>
    <source>
        <strain evidence="1 2">DSM 23126</strain>
    </source>
</reference>
<dbReference type="Proteomes" id="UP000199488">
    <property type="component" value="Unassembled WGS sequence"/>
</dbReference>
<accession>A0A1H2Q605</accession>
<evidence type="ECO:0000313" key="1">
    <source>
        <dbReference type="EMBL" id="SDW01859.1"/>
    </source>
</evidence>
<dbReference type="AlphaFoldDB" id="A0A1H2Q605"/>
<evidence type="ECO:0000313" key="2">
    <source>
        <dbReference type="Proteomes" id="UP000199488"/>
    </source>
</evidence>
<organism evidence="1 2">
    <name type="scientific">Marinococcus luteus</name>
    <dbReference type="NCBI Taxonomy" id="1122204"/>
    <lineage>
        <taxon>Bacteria</taxon>
        <taxon>Bacillati</taxon>
        <taxon>Bacillota</taxon>
        <taxon>Bacilli</taxon>
        <taxon>Bacillales</taxon>
        <taxon>Bacillaceae</taxon>
        <taxon>Marinococcus</taxon>
    </lineage>
</organism>
<protein>
    <submittedName>
        <fullName evidence="1">Uncharacterized protein</fullName>
    </submittedName>
</protein>
<dbReference type="STRING" id="1122204.SAMN05421781_0133"/>